<accession>A0ABQ5LY89</accession>
<gene>
    <name evidence="6" type="ORF">STA1M1_37950</name>
</gene>
<evidence type="ECO:0000256" key="4">
    <source>
        <dbReference type="ARBA" id="ARBA00022833"/>
    </source>
</evidence>
<keyword evidence="4" id="KW-0862">Zinc</keyword>
<dbReference type="SUPFAM" id="SSF102215">
    <property type="entry name" value="Creatininase"/>
    <property type="match status" value="1"/>
</dbReference>
<evidence type="ECO:0000256" key="5">
    <source>
        <dbReference type="ARBA" id="ARBA00024029"/>
    </source>
</evidence>
<dbReference type="RefSeq" id="WP_281843842.1">
    <property type="nucleotide sequence ID" value="NZ_BROH01000016.1"/>
</dbReference>
<comment type="caution">
    <text evidence="6">The sequence shown here is derived from an EMBL/GenBank/DDBJ whole genome shotgun (WGS) entry which is preliminary data.</text>
</comment>
<keyword evidence="2" id="KW-0479">Metal-binding</keyword>
<comment type="similarity">
    <text evidence="5">Belongs to the creatininase superfamily.</text>
</comment>
<evidence type="ECO:0000256" key="1">
    <source>
        <dbReference type="ARBA" id="ARBA00001947"/>
    </source>
</evidence>
<keyword evidence="7" id="KW-1185">Reference proteome</keyword>
<dbReference type="Gene3D" id="3.40.50.10310">
    <property type="entry name" value="Creatininase"/>
    <property type="match status" value="1"/>
</dbReference>
<protein>
    <submittedName>
        <fullName evidence="6">Creatininase</fullName>
    </submittedName>
</protein>
<sequence>MQWADLKADEISGLPKDETIVVVPVASLEHHGPHLPTGVDIVLTSEIARRTAVLTDPHRPVLVTPAVWSGLAEMHMSLGGTITLDLDTLHAVLRSICRSIVRQGFGKVLLLNGHGGNIAALGAITNEIGSTLDIAIATTSYWEHAAERFAAILEDQDTIGHACEGETSMMLALAEGLVDRDKFGQAIGPDNPTVADIAGPAVLRWRSFAARSTVTGTLGNPTRASAGKGERLLDAAAESLSAFLRNDAFWNMSY</sequence>
<dbReference type="InterPro" id="IPR024087">
    <property type="entry name" value="Creatininase-like_sf"/>
</dbReference>
<dbReference type="Pfam" id="PF02633">
    <property type="entry name" value="Creatininase"/>
    <property type="match status" value="1"/>
</dbReference>
<evidence type="ECO:0000313" key="7">
    <source>
        <dbReference type="Proteomes" id="UP001144205"/>
    </source>
</evidence>
<dbReference type="EMBL" id="BROH01000016">
    <property type="protein sequence ID" value="GKY89926.1"/>
    <property type="molecule type" value="Genomic_DNA"/>
</dbReference>
<dbReference type="InterPro" id="IPR003785">
    <property type="entry name" value="Creatininase/forma_Hydrolase"/>
</dbReference>
<name>A0ABQ5LY89_9RHOB</name>
<organism evidence="6 7">
    <name type="scientific">Sinisalibacter aestuarii</name>
    <dbReference type="NCBI Taxonomy" id="2949426"/>
    <lineage>
        <taxon>Bacteria</taxon>
        <taxon>Pseudomonadati</taxon>
        <taxon>Pseudomonadota</taxon>
        <taxon>Alphaproteobacteria</taxon>
        <taxon>Rhodobacterales</taxon>
        <taxon>Roseobacteraceae</taxon>
        <taxon>Sinisalibacter</taxon>
    </lineage>
</organism>
<evidence type="ECO:0000313" key="6">
    <source>
        <dbReference type="EMBL" id="GKY89926.1"/>
    </source>
</evidence>
<comment type="cofactor">
    <cofactor evidence="1">
        <name>Zn(2+)</name>
        <dbReference type="ChEBI" id="CHEBI:29105"/>
    </cofactor>
</comment>
<dbReference type="PANTHER" id="PTHR35005:SF1">
    <property type="entry name" value="2-AMINO-5-FORMYLAMINO-6-RIBOSYLAMINOPYRIMIDIN-4(3H)-ONE 5'-MONOPHOSPHATE DEFORMYLASE"/>
    <property type="match status" value="1"/>
</dbReference>
<evidence type="ECO:0000256" key="3">
    <source>
        <dbReference type="ARBA" id="ARBA00022801"/>
    </source>
</evidence>
<evidence type="ECO:0000256" key="2">
    <source>
        <dbReference type="ARBA" id="ARBA00022723"/>
    </source>
</evidence>
<proteinExistence type="inferred from homology"/>
<dbReference type="Proteomes" id="UP001144205">
    <property type="component" value="Unassembled WGS sequence"/>
</dbReference>
<reference evidence="6" key="1">
    <citation type="journal article" date="2023" name="Int. J. Syst. Evol. Microbiol.">
        <title>Sinisalibacter aestuarii sp. nov., isolated from estuarine sediment of the Arakawa River.</title>
        <authorList>
            <person name="Arafat S.T."/>
            <person name="Hirano S."/>
            <person name="Sato A."/>
            <person name="Takeuchi K."/>
            <person name="Yasuda T."/>
            <person name="Terahara T."/>
            <person name="Hamada M."/>
            <person name="Kobayashi T."/>
        </authorList>
    </citation>
    <scope>NUCLEOTIDE SEQUENCE</scope>
    <source>
        <strain evidence="6">B-399</strain>
    </source>
</reference>
<keyword evidence="3" id="KW-0378">Hydrolase</keyword>
<dbReference type="PANTHER" id="PTHR35005">
    <property type="entry name" value="3-DEHYDRO-SCYLLO-INOSOSE HYDROLASE"/>
    <property type="match status" value="1"/>
</dbReference>